<feature type="compositionally biased region" description="Basic and acidic residues" evidence="2">
    <location>
        <begin position="174"/>
        <end position="206"/>
    </location>
</feature>
<keyword evidence="4" id="KW-1185">Reference proteome</keyword>
<evidence type="ECO:0000256" key="1">
    <source>
        <dbReference type="ARBA" id="ARBA00010849"/>
    </source>
</evidence>
<evidence type="ECO:0000256" key="2">
    <source>
        <dbReference type="SAM" id="MobiDB-lite"/>
    </source>
</evidence>
<dbReference type="PANTHER" id="PTHR23356:SF16">
    <property type="entry name" value="DPY30 DOMAIN CONTAINING 2"/>
    <property type="match status" value="1"/>
</dbReference>
<reference evidence="3 4" key="1">
    <citation type="journal article" date="2016" name="Genome Biol. Evol.">
        <title>Gene Family Evolution Reflects Adaptation to Soil Environmental Stressors in the Genome of the Collembolan Orchesella cincta.</title>
        <authorList>
            <person name="Faddeeva-Vakhrusheva A."/>
            <person name="Derks M.F."/>
            <person name="Anvar S.Y."/>
            <person name="Agamennone V."/>
            <person name="Suring W."/>
            <person name="Smit S."/>
            <person name="van Straalen N.M."/>
            <person name="Roelofs D."/>
        </authorList>
    </citation>
    <scope>NUCLEOTIDE SEQUENCE [LARGE SCALE GENOMIC DNA]</scope>
    <source>
        <tissue evidence="3">Mixed pool</tissue>
    </source>
</reference>
<dbReference type="InterPro" id="IPR049630">
    <property type="entry name" value="DYDC-like_DD"/>
</dbReference>
<feature type="region of interest" description="Disordered" evidence="2">
    <location>
        <begin position="143"/>
        <end position="294"/>
    </location>
</feature>
<feature type="region of interest" description="Disordered" evidence="2">
    <location>
        <begin position="86"/>
        <end position="131"/>
    </location>
</feature>
<feature type="compositionally biased region" description="Basic and acidic residues" evidence="2">
    <location>
        <begin position="229"/>
        <end position="263"/>
    </location>
</feature>
<dbReference type="InterPro" id="IPR007858">
    <property type="entry name" value="Dpy-30_motif"/>
</dbReference>
<feature type="compositionally biased region" description="Polar residues" evidence="2">
    <location>
        <begin position="209"/>
        <end position="221"/>
    </location>
</feature>
<dbReference type="STRING" id="48709.A0A1D2MPZ1"/>
<name>A0A1D2MPZ1_ORCCI</name>
<feature type="compositionally biased region" description="Pro residues" evidence="2">
    <location>
        <begin position="95"/>
        <end position="104"/>
    </location>
</feature>
<sequence>MAEQQQQPQSAKAQMLNDRTYQEVEYLKRNLGPILVAALAEICIRRPADPIEYLGHWLLRWRYNEELKRRDVENALEVVKQKAWTKDDEKLTPNPAAPDQPPAPQQFTQGFLPGAPYAPPGYGGPLDPNAVEQLAPTEDITAQPTATDTAPSTTVPEEPQVEGEAALEPTGDAVEERRGSQSGEKRPSGEKRSSVGERGSNAEKRPSQPGATGSGEVQRSSGADVPTGEARRASIDKRTSGDRRASLQEEKRPSGELQQKRTSGDIQVDANNPEEPTPSAEPEPTADAEPAVEP</sequence>
<dbReference type="Proteomes" id="UP000094527">
    <property type="component" value="Unassembled WGS sequence"/>
</dbReference>
<proteinExistence type="inferred from homology"/>
<feature type="compositionally biased region" description="Polar residues" evidence="2">
    <location>
        <begin position="143"/>
        <end position="155"/>
    </location>
</feature>
<evidence type="ECO:0000313" key="4">
    <source>
        <dbReference type="Proteomes" id="UP000094527"/>
    </source>
</evidence>
<accession>A0A1D2MPZ1</accession>
<gene>
    <name evidence="3" type="ORF">Ocin01_11598</name>
</gene>
<dbReference type="Gene3D" id="1.20.890.10">
    <property type="entry name" value="cAMP-dependent protein kinase regulatory subunit, dimerization-anchoring domain"/>
    <property type="match status" value="1"/>
</dbReference>
<dbReference type="GO" id="GO:0048188">
    <property type="term" value="C:Set1C/COMPASS complex"/>
    <property type="evidence" value="ECO:0007669"/>
    <property type="project" value="InterPro"/>
</dbReference>
<dbReference type="OrthoDB" id="432281at2759"/>
<dbReference type="AlphaFoldDB" id="A0A1D2MPZ1"/>
<dbReference type="OMA" id="KYKENMD"/>
<feature type="compositionally biased region" description="Acidic residues" evidence="2">
    <location>
        <begin position="284"/>
        <end position="294"/>
    </location>
</feature>
<dbReference type="EMBL" id="LJIJ01000715">
    <property type="protein sequence ID" value="ODM95086.1"/>
    <property type="molecule type" value="Genomic_DNA"/>
</dbReference>
<evidence type="ECO:0000313" key="3">
    <source>
        <dbReference type="EMBL" id="ODM95086.1"/>
    </source>
</evidence>
<comment type="similarity">
    <text evidence="1">Belongs to the dpy-30 family.</text>
</comment>
<dbReference type="PANTHER" id="PTHR23356">
    <property type="entry name" value="DPY30-RELATED"/>
    <property type="match status" value="1"/>
</dbReference>
<comment type="caution">
    <text evidence="3">The sequence shown here is derived from an EMBL/GenBank/DDBJ whole genome shotgun (WGS) entry which is preliminary data.</text>
</comment>
<organism evidence="3 4">
    <name type="scientific">Orchesella cincta</name>
    <name type="common">Springtail</name>
    <name type="synonym">Podura cincta</name>
    <dbReference type="NCBI Taxonomy" id="48709"/>
    <lineage>
        <taxon>Eukaryota</taxon>
        <taxon>Metazoa</taxon>
        <taxon>Ecdysozoa</taxon>
        <taxon>Arthropoda</taxon>
        <taxon>Hexapoda</taxon>
        <taxon>Collembola</taxon>
        <taxon>Entomobryomorpha</taxon>
        <taxon>Entomobryoidea</taxon>
        <taxon>Orchesellidae</taxon>
        <taxon>Orchesellinae</taxon>
        <taxon>Orchesella</taxon>
    </lineage>
</organism>
<dbReference type="Pfam" id="PF05186">
    <property type="entry name" value="Dpy-30"/>
    <property type="match status" value="1"/>
</dbReference>
<dbReference type="CDD" id="cd22966">
    <property type="entry name" value="DD_DYDC-like"/>
    <property type="match status" value="1"/>
</dbReference>
<protein>
    <submittedName>
        <fullName evidence="3">DPY30 domain-containing protein 2</fullName>
    </submittedName>
</protein>
<dbReference type="InterPro" id="IPR037856">
    <property type="entry name" value="Sdc1/DPY30"/>
</dbReference>